<evidence type="ECO:0008006" key="4">
    <source>
        <dbReference type="Google" id="ProtNLM"/>
    </source>
</evidence>
<feature type="transmembrane region" description="Helical" evidence="1">
    <location>
        <begin position="111"/>
        <end position="131"/>
    </location>
</feature>
<dbReference type="Pfam" id="PF14329">
    <property type="entry name" value="DUF4386"/>
    <property type="match status" value="1"/>
</dbReference>
<dbReference type="EMBL" id="BAAAQD010000012">
    <property type="protein sequence ID" value="GAA1534065.1"/>
    <property type="molecule type" value="Genomic_DNA"/>
</dbReference>
<organism evidence="2 3">
    <name type="scientific">Dactylosporangium maewongense</name>
    <dbReference type="NCBI Taxonomy" id="634393"/>
    <lineage>
        <taxon>Bacteria</taxon>
        <taxon>Bacillati</taxon>
        <taxon>Actinomycetota</taxon>
        <taxon>Actinomycetes</taxon>
        <taxon>Micromonosporales</taxon>
        <taxon>Micromonosporaceae</taxon>
        <taxon>Dactylosporangium</taxon>
    </lineage>
</organism>
<keyword evidence="3" id="KW-1185">Reference proteome</keyword>
<dbReference type="InterPro" id="IPR025495">
    <property type="entry name" value="DUF4386"/>
</dbReference>
<comment type="caution">
    <text evidence="2">The sequence shown here is derived from an EMBL/GenBank/DDBJ whole genome shotgun (WGS) entry which is preliminary data.</text>
</comment>
<dbReference type="Proteomes" id="UP001501470">
    <property type="component" value="Unassembled WGS sequence"/>
</dbReference>
<keyword evidence="1" id="KW-0812">Transmembrane</keyword>
<feature type="transmembrane region" description="Helical" evidence="1">
    <location>
        <begin position="68"/>
        <end position="91"/>
    </location>
</feature>
<proteinExistence type="predicted"/>
<evidence type="ECO:0000256" key="1">
    <source>
        <dbReference type="SAM" id="Phobius"/>
    </source>
</evidence>
<accession>A0ABP4LYB8</accession>
<sequence>MTGALFITATVAGVISAALLGGGTGGGAHRQSAGALAVLVMAGAIAMIPAALFPVLKVYSESSAVGYVVARTVEVVLLLPAAFGPLILVAAGDGGLDPAVRSVLDTQDTWGYAPAALFFCLSALLLNVVLFRSRLVPRWLPGWALTGVALYVTDAGLVMFGGLTTASPAHAALVVPLAVNEMVLAVWLLVKGFRTPTG</sequence>
<feature type="transmembrane region" description="Helical" evidence="1">
    <location>
        <begin position="143"/>
        <end position="163"/>
    </location>
</feature>
<name>A0ABP4LYB8_9ACTN</name>
<protein>
    <recommendedName>
        <fullName evidence="4">DUF4386 domain-containing protein</fullName>
    </recommendedName>
</protein>
<feature type="transmembrane region" description="Helical" evidence="1">
    <location>
        <begin position="33"/>
        <end position="56"/>
    </location>
</feature>
<reference evidence="3" key="1">
    <citation type="journal article" date="2019" name="Int. J. Syst. Evol. Microbiol.">
        <title>The Global Catalogue of Microorganisms (GCM) 10K type strain sequencing project: providing services to taxonomists for standard genome sequencing and annotation.</title>
        <authorList>
            <consortium name="The Broad Institute Genomics Platform"/>
            <consortium name="The Broad Institute Genome Sequencing Center for Infectious Disease"/>
            <person name="Wu L."/>
            <person name="Ma J."/>
        </authorList>
    </citation>
    <scope>NUCLEOTIDE SEQUENCE [LARGE SCALE GENOMIC DNA]</scope>
    <source>
        <strain evidence="3">JCM 15933</strain>
    </source>
</reference>
<evidence type="ECO:0000313" key="2">
    <source>
        <dbReference type="EMBL" id="GAA1534065.1"/>
    </source>
</evidence>
<feature type="transmembrane region" description="Helical" evidence="1">
    <location>
        <begin position="169"/>
        <end position="190"/>
    </location>
</feature>
<gene>
    <name evidence="2" type="ORF">GCM10009827_060190</name>
</gene>
<keyword evidence="1" id="KW-0472">Membrane</keyword>
<keyword evidence="1" id="KW-1133">Transmembrane helix</keyword>
<evidence type="ECO:0000313" key="3">
    <source>
        <dbReference type="Proteomes" id="UP001501470"/>
    </source>
</evidence>